<gene>
    <name evidence="3" type="ORF">E2493_08160</name>
</gene>
<dbReference type="Gene3D" id="1.20.58.520">
    <property type="entry name" value="Amidohydrolase"/>
    <property type="match status" value="1"/>
</dbReference>
<dbReference type="PANTHER" id="PTHR43135">
    <property type="entry name" value="ALPHA-D-RIBOSE 1-METHYLPHOSPHONATE 5-TRIPHOSPHATE DIPHOSPHATASE"/>
    <property type="match status" value="1"/>
</dbReference>
<feature type="signal peptide" evidence="1">
    <location>
        <begin position="1"/>
        <end position="22"/>
    </location>
</feature>
<dbReference type="Gene3D" id="3.40.50.10910">
    <property type="entry name" value="Amidohydrolase"/>
    <property type="match status" value="1"/>
</dbReference>
<organism evidence="3 4">
    <name type="scientific">Sphingomonas parva</name>
    <dbReference type="NCBI Taxonomy" id="2555898"/>
    <lineage>
        <taxon>Bacteria</taxon>
        <taxon>Pseudomonadati</taxon>
        <taxon>Pseudomonadota</taxon>
        <taxon>Alphaproteobacteria</taxon>
        <taxon>Sphingomonadales</taxon>
        <taxon>Sphingomonadaceae</taxon>
        <taxon>Sphingomonas</taxon>
    </lineage>
</organism>
<evidence type="ECO:0000313" key="3">
    <source>
        <dbReference type="EMBL" id="TFI58825.1"/>
    </source>
</evidence>
<evidence type="ECO:0000256" key="1">
    <source>
        <dbReference type="SAM" id="SignalP"/>
    </source>
</evidence>
<dbReference type="OrthoDB" id="9765769at2"/>
<dbReference type="PANTHER" id="PTHR43135:SF3">
    <property type="entry name" value="ALPHA-D-RIBOSE 1-METHYLPHOSPHONATE 5-TRIPHOSPHATE DIPHOSPHATASE"/>
    <property type="match status" value="1"/>
</dbReference>
<name>A0A4Y8ZUK5_9SPHN</name>
<dbReference type="AlphaFoldDB" id="A0A4Y8ZUK5"/>
<dbReference type="Gene3D" id="3.30.110.90">
    <property type="entry name" value="Amidohydrolase"/>
    <property type="match status" value="1"/>
</dbReference>
<dbReference type="InterPro" id="IPR011059">
    <property type="entry name" value="Metal-dep_hydrolase_composite"/>
</dbReference>
<dbReference type="Gene3D" id="2.30.40.10">
    <property type="entry name" value="Urease, subunit C, domain 1"/>
    <property type="match status" value="1"/>
</dbReference>
<dbReference type="EMBL" id="SPDV01000012">
    <property type="protein sequence ID" value="TFI58825.1"/>
    <property type="molecule type" value="Genomic_DNA"/>
</dbReference>
<protein>
    <submittedName>
        <fullName evidence="3">Amidohydrolase</fullName>
    </submittedName>
</protein>
<accession>A0A4Y8ZUK5</accession>
<comment type="caution">
    <text evidence="3">The sequence shown here is derived from an EMBL/GenBank/DDBJ whole genome shotgun (WGS) entry which is preliminary data.</text>
</comment>
<keyword evidence="3" id="KW-0378">Hydrolase</keyword>
<keyword evidence="1" id="KW-0732">Signal</keyword>
<keyword evidence="4" id="KW-1185">Reference proteome</keyword>
<dbReference type="InterPro" id="IPR032466">
    <property type="entry name" value="Metal_Hydrolase"/>
</dbReference>
<proteinExistence type="predicted"/>
<feature type="domain" description="Amidohydrolase-related" evidence="2">
    <location>
        <begin position="316"/>
        <end position="651"/>
    </location>
</feature>
<feature type="chain" id="PRO_5021193893" evidence="1">
    <location>
        <begin position="23"/>
        <end position="677"/>
    </location>
</feature>
<dbReference type="GO" id="GO:0016810">
    <property type="term" value="F:hydrolase activity, acting on carbon-nitrogen (but not peptide) bonds"/>
    <property type="evidence" value="ECO:0007669"/>
    <property type="project" value="InterPro"/>
</dbReference>
<dbReference type="InterPro" id="IPR006680">
    <property type="entry name" value="Amidohydro-rel"/>
</dbReference>
<reference evidence="3 4" key="1">
    <citation type="submission" date="2019-03" db="EMBL/GenBank/DDBJ databases">
        <title>Genome sequence of Sphingomonas sp. 17J27-24.</title>
        <authorList>
            <person name="Kim M."/>
            <person name="Maeng S."/>
            <person name="Sathiyaraj S."/>
        </authorList>
    </citation>
    <scope>NUCLEOTIDE SEQUENCE [LARGE SCALE GENOMIC DNA]</scope>
    <source>
        <strain evidence="3 4">17J27-24</strain>
    </source>
</reference>
<evidence type="ECO:0000313" key="4">
    <source>
        <dbReference type="Proteomes" id="UP000298213"/>
    </source>
</evidence>
<dbReference type="RefSeq" id="WP_135085568.1">
    <property type="nucleotide sequence ID" value="NZ_SPDV01000012.1"/>
</dbReference>
<dbReference type="SUPFAM" id="SSF51338">
    <property type="entry name" value="Composite domain of metallo-dependent hydrolases"/>
    <property type="match status" value="1"/>
</dbReference>
<sequence>MKCASSLAAALLSATAIAPLSAAPRSESYTVIVGGRNVGHLDATTEGARTSIEWDVKNNGRGPTIAETLTVDANGIPTAWRVTGATTFGGKVDETFALSGKTARWTDTTGSGRAAVQAPSLYIAQNGSPFALGLYGRALLADSDHQMPARPGGTLRLDKGETLTVRGAGGPIEVTAYALTGMSLNPTYFLLDGEGRLFASIGGRGVTVRKGYEGEDQRLRDLAETMSAARYAEIQKAAAHRWEAPVRIRNVRLFDPKALALTEPKSVLVWRNAIAAVEPLDSPATPGEVTIDGAGGTLVPGMTEMHGHVSEDDAVLNLAAGITTIRDMGNDNDELEAIIARIESGRSAGSRIVKSGFIEGRSPFSSNNGIVAETEAQAVEAVRWYGARGYWQIKIYNSVDPAWVPAMVAEAHRLGMRVSGHVPAFSTADAMMEAGYDELTHINQFVLGWVLQPGEDTRNLLRLTALRRLKGFDLDQPKVRKTMDMIVSRKIAIDPTIAIHETFTQTRNGEVPVGMADYLDHLPVAEQRQAKQAWVDLSEPGDDAAYRAAFEQIVATLKALHQRGVMIVPGTDLGGAFTYHRELELFQRLGMSPAEVLKRATWDMAAYLGQDQRLGSIEKGKLADFFLVPGDPTKDLKAIKTISMVVKDGTVYFPSEIYAKFGIAPFAPPPRVTAPAQ</sequence>
<dbReference type="Pfam" id="PF01979">
    <property type="entry name" value="Amidohydro_1"/>
    <property type="match status" value="1"/>
</dbReference>
<dbReference type="InterPro" id="IPR051781">
    <property type="entry name" value="Metallo-dep_Hydrolase"/>
</dbReference>
<dbReference type="Proteomes" id="UP000298213">
    <property type="component" value="Unassembled WGS sequence"/>
</dbReference>
<evidence type="ECO:0000259" key="2">
    <source>
        <dbReference type="Pfam" id="PF01979"/>
    </source>
</evidence>
<dbReference type="SUPFAM" id="SSF51556">
    <property type="entry name" value="Metallo-dependent hydrolases"/>
    <property type="match status" value="1"/>
</dbReference>